<evidence type="ECO:0000313" key="2">
    <source>
        <dbReference type="Proteomes" id="UP000809273"/>
    </source>
</evidence>
<sequence length="50" mass="5677">MVVIGREWRFLGEIGGWWGINVCCKLREFNGAVKLDLREDGGKPSLPRNC</sequence>
<reference evidence="1" key="1">
    <citation type="journal article" date="2021" name="Environ. Microbiol.">
        <title>Genomic characterization of three novel Desulfobacterota classes expand the metabolic and phylogenetic diversity of the phylum.</title>
        <authorList>
            <person name="Murphy C.L."/>
            <person name="Biggerstaff J."/>
            <person name="Eichhorn A."/>
            <person name="Ewing E."/>
            <person name="Shahan R."/>
            <person name="Soriano D."/>
            <person name="Stewart S."/>
            <person name="VanMol K."/>
            <person name="Walker R."/>
            <person name="Walters P."/>
            <person name="Elshahed M.S."/>
            <person name="Youssef N.H."/>
        </authorList>
    </citation>
    <scope>NUCLEOTIDE SEQUENCE</scope>
    <source>
        <strain evidence="1">Zod_Metabat.24</strain>
    </source>
</reference>
<organism evidence="1 2">
    <name type="scientific">Candidatus Zymogenus saltonus</name>
    <dbReference type="NCBI Taxonomy" id="2844893"/>
    <lineage>
        <taxon>Bacteria</taxon>
        <taxon>Deltaproteobacteria</taxon>
        <taxon>Candidatus Zymogenia</taxon>
        <taxon>Candidatus Zymogeniales</taxon>
        <taxon>Candidatus Zymogenaceae</taxon>
        <taxon>Candidatus Zymogenus</taxon>
    </lineage>
</organism>
<name>A0A9D8KFL0_9DELT</name>
<proteinExistence type="predicted"/>
<protein>
    <submittedName>
        <fullName evidence="1">Uncharacterized protein</fullName>
    </submittedName>
</protein>
<dbReference type="AlphaFoldDB" id="A0A9D8KFL0"/>
<dbReference type="Proteomes" id="UP000809273">
    <property type="component" value="Unassembled WGS sequence"/>
</dbReference>
<reference evidence="1" key="2">
    <citation type="submission" date="2021-01" db="EMBL/GenBank/DDBJ databases">
        <authorList>
            <person name="Hahn C.R."/>
            <person name="Youssef N.H."/>
            <person name="Elshahed M."/>
        </authorList>
    </citation>
    <scope>NUCLEOTIDE SEQUENCE</scope>
    <source>
        <strain evidence="1">Zod_Metabat.24</strain>
    </source>
</reference>
<evidence type="ECO:0000313" key="1">
    <source>
        <dbReference type="EMBL" id="MBN1573774.1"/>
    </source>
</evidence>
<accession>A0A9D8KFL0</accession>
<comment type="caution">
    <text evidence="1">The sequence shown here is derived from an EMBL/GenBank/DDBJ whole genome shotgun (WGS) entry which is preliminary data.</text>
</comment>
<gene>
    <name evidence="1" type="ORF">JW984_11315</name>
</gene>
<dbReference type="EMBL" id="JAFGIX010000055">
    <property type="protein sequence ID" value="MBN1573774.1"/>
    <property type="molecule type" value="Genomic_DNA"/>
</dbReference>